<protein>
    <submittedName>
        <fullName evidence="2">FeoC-like transcriptional regulator</fullName>
    </submittedName>
</protein>
<dbReference type="Pfam" id="PF09012">
    <property type="entry name" value="FeoC"/>
    <property type="match status" value="1"/>
</dbReference>
<dbReference type="InterPro" id="IPR015102">
    <property type="entry name" value="Tscrpt_reg_HTH_FeoC"/>
</dbReference>
<gene>
    <name evidence="2" type="ORF">VB854_14775</name>
</gene>
<comment type="caution">
    <text evidence="2">The sequence shown here is derived from an EMBL/GenBank/DDBJ whole genome shotgun (WGS) entry which is preliminary data.</text>
</comment>
<feature type="domain" description="Transcriptional regulator HTH-type FeoC" evidence="1">
    <location>
        <begin position="2"/>
        <end position="68"/>
    </location>
</feature>
<dbReference type="Gene3D" id="1.10.10.10">
    <property type="entry name" value="Winged helix-like DNA-binding domain superfamily/Winged helix DNA-binding domain"/>
    <property type="match status" value="1"/>
</dbReference>
<dbReference type="InterPro" id="IPR036390">
    <property type="entry name" value="WH_DNA-bd_sf"/>
</dbReference>
<evidence type="ECO:0000313" key="2">
    <source>
        <dbReference type="EMBL" id="MEA5520209.1"/>
    </source>
</evidence>
<dbReference type="InterPro" id="IPR036388">
    <property type="entry name" value="WH-like_DNA-bd_sf"/>
</dbReference>
<dbReference type="RefSeq" id="WP_323223822.1">
    <property type="nucleotide sequence ID" value="NZ_JAYGHT010000076.1"/>
</dbReference>
<reference evidence="2 3" key="1">
    <citation type="submission" date="2023-12" db="EMBL/GenBank/DDBJ databases">
        <title>Baltic Sea Cyanobacteria.</title>
        <authorList>
            <person name="Delbaje E."/>
            <person name="Fewer D.P."/>
            <person name="Shishido T.K."/>
        </authorList>
    </citation>
    <scope>NUCLEOTIDE SEQUENCE [LARGE SCALE GENOMIC DNA]</scope>
    <source>
        <strain evidence="2 3">CCNP 1315</strain>
    </source>
</reference>
<organism evidence="2 3">
    <name type="scientific">Limnoraphis robusta CCNP1315</name>
    <dbReference type="NCBI Taxonomy" id="3110306"/>
    <lineage>
        <taxon>Bacteria</taxon>
        <taxon>Bacillati</taxon>
        <taxon>Cyanobacteriota</taxon>
        <taxon>Cyanophyceae</taxon>
        <taxon>Oscillatoriophycideae</taxon>
        <taxon>Oscillatoriales</taxon>
        <taxon>Sirenicapillariaceae</taxon>
        <taxon>Limnoraphis</taxon>
    </lineage>
</organism>
<proteinExistence type="predicted"/>
<accession>A0ABU5TZ41</accession>
<dbReference type="SUPFAM" id="SSF46785">
    <property type="entry name" value="Winged helix' DNA-binding domain"/>
    <property type="match status" value="1"/>
</dbReference>
<name>A0ABU5TZ41_9CYAN</name>
<evidence type="ECO:0000259" key="1">
    <source>
        <dbReference type="Pfam" id="PF09012"/>
    </source>
</evidence>
<keyword evidence="3" id="KW-1185">Reference proteome</keyword>
<evidence type="ECO:0000313" key="3">
    <source>
        <dbReference type="Proteomes" id="UP001301728"/>
    </source>
</evidence>
<dbReference type="Proteomes" id="UP001301728">
    <property type="component" value="Unassembled WGS sequence"/>
</dbReference>
<dbReference type="EMBL" id="JAYGHT010000076">
    <property type="protein sequence ID" value="MEA5520209.1"/>
    <property type="molecule type" value="Genomic_DNA"/>
</dbReference>
<sequence length="74" mass="8622">MILTELQNYLAQQGKASLSEMETHFRTDGDALREMLNRLIRKGRVYQHKVEKCGGCSHCQTESFELYEWVGKNN</sequence>